<evidence type="ECO:0000256" key="1">
    <source>
        <dbReference type="SAM" id="MobiDB-lite"/>
    </source>
</evidence>
<organism evidence="2 3">
    <name type="scientific">Armillaria gallica</name>
    <name type="common">Bulbous honey fungus</name>
    <name type="synonym">Armillaria bulbosa</name>
    <dbReference type="NCBI Taxonomy" id="47427"/>
    <lineage>
        <taxon>Eukaryota</taxon>
        <taxon>Fungi</taxon>
        <taxon>Dikarya</taxon>
        <taxon>Basidiomycota</taxon>
        <taxon>Agaricomycotina</taxon>
        <taxon>Agaricomycetes</taxon>
        <taxon>Agaricomycetidae</taxon>
        <taxon>Agaricales</taxon>
        <taxon>Marasmiineae</taxon>
        <taxon>Physalacriaceae</taxon>
        <taxon>Armillaria</taxon>
    </lineage>
</organism>
<name>A0A2H3EFH1_ARMGA</name>
<feature type="compositionally biased region" description="Polar residues" evidence="1">
    <location>
        <begin position="622"/>
        <end position="637"/>
    </location>
</feature>
<dbReference type="AlphaFoldDB" id="A0A2H3EFH1"/>
<feature type="region of interest" description="Disordered" evidence="1">
    <location>
        <begin position="622"/>
        <end position="652"/>
    </location>
</feature>
<proteinExistence type="predicted"/>
<dbReference type="Proteomes" id="UP000217790">
    <property type="component" value="Unassembled WGS sequence"/>
</dbReference>
<dbReference type="InParanoid" id="A0A2H3EFH1"/>
<evidence type="ECO:0000313" key="3">
    <source>
        <dbReference type="Proteomes" id="UP000217790"/>
    </source>
</evidence>
<sequence length="652" mass="74173">MSEKDALPELERMLKPCKDEKYESEMRIASLQCLLQLALDSTVSESTNCHSGLAVTILKDEQINWPKFLYDYLQVGDGLDPNDPIQPAGRPGLSCLMRLAKIDSLMEPEQKFMKWIDGPESPEGGWSKLVSKLLGYLNLPQTGFHAALALRNLSQKVTERWSTDSKSTQGNSSQKSDLLKSLMLGIQRGNVMAKGMYMRCLSEYCTNDKTFRQEALQTTKFMATLVTNLFGTETHCSRVGWEKKQVILAFLKILSYKLLDVKDGPDDARSGNVFRNLVVKDHTENIKDVIRKIIEAICVEEWLDDEDGFKLLHGIFILYHKDDASQQPDALLRPDWTGMLKTIITEMIQLTHSTQLRNNGVQSDLGYTLNRVQHYLRVLLELHKGDVLTCPLFDSSDVVGTIIRAMKHRTSRAKAVEFLESLAKQAKDSDYNDKKGLRFMDLLTDIIELGRKIMSNNKRPIFAIFQSGGARSNGEGARPLANVRDALRALIPYKSLRARILESENFEIISKSLDLHDIIQQHRGDRIEADIARVKCLRALIAYYPDARKMMNADVIIPLLDLHQAFHEELASSQWLNTWTGYHDLLEETLMDLKKVDEEDKKDSKFLGQDVRERLEQIYTRSQFMQTSKMGSANETGASEPPTKDRLSNHLQ</sequence>
<dbReference type="OrthoDB" id="3007410at2759"/>
<keyword evidence="3" id="KW-1185">Reference proteome</keyword>
<dbReference type="STRING" id="47427.A0A2H3EFH1"/>
<dbReference type="EMBL" id="KZ293645">
    <property type="protein sequence ID" value="PBL01729.1"/>
    <property type="molecule type" value="Genomic_DNA"/>
</dbReference>
<reference evidence="3" key="1">
    <citation type="journal article" date="2017" name="Nat. Ecol. Evol.">
        <title>Genome expansion and lineage-specific genetic innovations in the forest pathogenic fungi Armillaria.</title>
        <authorList>
            <person name="Sipos G."/>
            <person name="Prasanna A.N."/>
            <person name="Walter M.C."/>
            <person name="O'Connor E."/>
            <person name="Balint B."/>
            <person name="Krizsan K."/>
            <person name="Kiss B."/>
            <person name="Hess J."/>
            <person name="Varga T."/>
            <person name="Slot J."/>
            <person name="Riley R."/>
            <person name="Boka B."/>
            <person name="Rigling D."/>
            <person name="Barry K."/>
            <person name="Lee J."/>
            <person name="Mihaltcheva S."/>
            <person name="LaButti K."/>
            <person name="Lipzen A."/>
            <person name="Waldron R."/>
            <person name="Moloney N.M."/>
            <person name="Sperisen C."/>
            <person name="Kredics L."/>
            <person name="Vagvoelgyi C."/>
            <person name="Patrignani A."/>
            <person name="Fitzpatrick D."/>
            <person name="Nagy I."/>
            <person name="Doyle S."/>
            <person name="Anderson J.B."/>
            <person name="Grigoriev I.V."/>
            <person name="Gueldener U."/>
            <person name="Muensterkoetter M."/>
            <person name="Nagy L.G."/>
        </authorList>
    </citation>
    <scope>NUCLEOTIDE SEQUENCE [LARGE SCALE GENOMIC DNA]</scope>
    <source>
        <strain evidence="3">Ar21-2</strain>
    </source>
</reference>
<evidence type="ECO:0000313" key="2">
    <source>
        <dbReference type="EMBL" id="PBL01729.1"/>
    </source>
</evidence>
<accession>A0A2H3EFH1</accession>
<feature type="compositionally biased region" description="Basic and acidic residues" evidence="1">
    <location>
        <begin position="642"/>
        <end position="652"/>
    </location>
</feature>
<gene>
    <name evidence="2" type="ORF">ARMGADRAFT_1005262</name>
</gene>
<protein>
    <submittedName>
        <fullName evidence="2">Uncharacterized protein</fullName>
    </submittedName>
</protein>